<sequence>MKLIIQIPCLNEAESLPATLASLPKQVTYFDTVEWLVIDDGSTDNTSEVAHQSGVDHVLRLPHNQGLAKAFMAGLEESLRQGADVIVNTDADNQYDASCIPDLVAPIMSGEAQIVIGARPIEEIAHFSPLKRRLQRLGSFAVRLASGTSIPDAASGFRAFHRDAAMQLYVFNPFTYTLETIIQAGRKYIPITSVPVRVNGPTRPSRLFRSTPVYIWQSIKTTLRIATLYRPLRTLSWVALFMALPGVIAILRFLFLYVSGDGRGHIQSLAIAGTLLSIAAIIAMGGLIADLVAANRRLLEDIRSRLLRGEIERASSVKRDAQVRSPST</sequence>
<evidence type="ECO:0000313" key="3">
    <source>
        <dbReference type="EMBL" id="TCD16169.1"/>
    </source>
</evidence>
<dbReference type="InterPro" id="IPR050256">
    <property type="entry name" value="Glycosyltransferase_2"/>
</dbReference>
<keyword evidence="3" id="KW-0808">Transferase</keyword>
<dbReference type="GO" id="GO:0016740">
    <property type="term" value="F:transferase activity"/>
    <property type="evidence" value="ECO:0007669"/>
    <property type="project" value="UniProtKB-KW"/>
</dbReference>
<feature type="domain" description="Glycosyltransferase 2-like" evidence="2">
    <location>
        <begin position="7"/>
        <end position="166"/>
    </location>
</feature>
<evidence type="ECO:0000259" key="2">
    <source>
        <dbReference type="Pfam" id="PF00535"/>
    </source>
</evidence>
<accession>A0A4R0PKV9</accession>
<keyword evidence="4" id="KW-1185">Reference proteome</keyword>
<keyword evidence="1" id="KW-0472">Membrane</keyword>
<dbReference type="AlphaFoldDB" id="A0A4R0PKV9"/>
<keyword evidence="1" id="KW-1133">Transmembrane helix</keyword>
<gene>
    <name evidence="3" type="ORF">E0D97_01660</name>
</gene>
<dbReference type="PANTHER" id="PTHR48090">
    <property type="entry name" value="UNDECAPRENYL-PHOSPHATE 4-DEOXY-4-FORMAMIDO-L-ARABINOSE TRANSFERASE-RELATED"/>
    <property type="match status" value="1"/>
</dbReference>
<evidence type="ECO:0000313" key="4">
    <source>
        <dbReference type="Proteomes" id="UP000291301"/>
    </source>
</evidence>
<dbReference type="InterPro" id="IPR029044">
    <property type="entry name" value="Nucleotide-diphossugar_trans"/>
</dbReference>
<reference evidence="3 4" key="1">
    <citation type="journal article" date="2015" name="Antonie Van Leeuwenhoek">
        <title>Oricola cellulosilytica gen. nov., sp. nov., a cellulose-degrading bacterium of the family Phyllobacteriaceae isolated from surface seashore water, and emended descriptions of Mesorhizobium loti and Phyllobacterium myrsinacearum.</title>
        <authorList>
            <person name="Hameed A."/>
            <person name="Shahina M."/>
            <person name="Lai W.A."/>
            <person name="Lin S.Y."/>
            <person name="Young L.S."/>
            <person name="Liu Y.C."/>
            <person name="Hsu Y.H."/>
            <person name="Young C.C."/>
        </authorList>
    </citation>
    <scope>NUCLEOTIDE SEQUENCE [LARGE SCALE GENOMIC DNA]</scope>
    <source>
        <strain evidence="3 4">KCTC 52183</strain>
    </source>
</reference>
<dbReference type="PANTHER" id="PTHR48090:SF6">
    <property type="entry name" value="SLR5056 PROTEIN"/>
    <property type="match status" value="1"/>
</dbReference>
<dbReference type="InterPro" id="IPR001173">
    <property type="entry name" value="Glyco_trans_2-like"/>
</dbReference>
<keyword evidence="1" id="KW-0812">Transmembrane</keyword>
<dbReference type="RefSeq" id="WP_131564795.1">
    <property type="nucleotide sequence ID" value="NZ_JAINFK010000001.1"/>
</dbReference>
<dbReference type="EMBL" id="SJST01000001">
    <property type="protein sequence ID" value="TCD16169.1"/>
    <property type="molecule type" value="Genomic_DNA"/>
</dbReference>
<comment type="caution">
    <text evidence="3">The sequence shown here is derived from an EMBL/GenBank/DDBJ whole genome shotgun (WGS) entry which is preliminary data.</text>
</comment>
<proteinExistence type="predicted"/>
<organism evidence="3 4">
    <name type="scientific">Oricola cellulosilytica</name>
    <dbReference type="NCBI Taxonomy" id="1429082"/>
    <lineage>
        <taxon>Bacteria</taxon>
        <taxon>Pseudomonadati</taxon>
        <taxon>Pseudomonadota</taxon>
        <taxon>Alphaproteobacteria</taxon>
        <taxon>Hyphomicrobiales</taxon>
        <taxon>Ahrensiaceae</taxon>
        <taxon>Oricola</taxon>
    </lineage>
</organism>
<evidence type="ECO:0000256" key="1">
    <source>
        <dbReference type="SAM" id="Phobius"/>
    </source>
</evidence>
<dbReference type="OrthoDB" id="9807795at2"/>
<name>A0A4R0PKV9_9HYPH</name>
<dbReference type="SUPFAM" id="SSF53448">
    <property type="entry name" value="Nucleotide-diphospho-sugar transferases"/>
    <property type="match status" value="1"/>
</dbReference>
<dbReference type="Pfam" id="PF00535">
    <property type="entry name" value="Glycos_transf_2"/>
    <property type="match status" value="1"/>
</dbReference>
<feature type="transmembrane region" description="Helical" evidence="1">
    <location>
        <begin position="234"/>
        <end position="257"/>
    </location>
</feature>
<dbReference type="Gene3D" id="3.90.550.10">
    <property type="entry name" value="Spore Coat Polysaccharide Biosynthesis Protein SpsA, Chain A"/>
    <property type="match status" value="1"/>
</dbReference>
<dbReference type="Proteomes" id="UP000291301">
    <property type="component" value="Unassembled WGS sequence"/>
</dbReference>
<dbReference type="CDD" id="cd04179">
    <property type="entry name" value="DPM_DPG-synthase_like"/>
    <property type="match status" value="1"/>
</dbReference>
<feature type="transmembrane region" description="Helical" evidence="1">
    <location>
        <begin position="269"/>
        <end position="293"/>
    </location>
</feature>
<protein>
    <submittedName>
        <fullName evidence="3">Glycosyltransferase family 2 protein</fullName>
    </submittedName>
</protein>